<evidence type="ECO:0000256" key="2">
    <source>
        <dbReference type="ARBA" id="ARBA00012955"/>
    </source>
</evidence>
<dbReference type="InterPro" id="IPR027417">
    <property type="entry name" value="P-loop_NTPase"/>
</dbReference>
<evidence type="ECO:0000256" key="1">
    <source>
        <dbReference type="ARBA" id="ARBA00007220"/>
    </source>
</evidence>
<dbReference type="Proteomes" id="UP000316621">
    <property type="component" value="Chromosome 3"/>
</dbReference>
<keyword evidence="7" id="KW-0067">ATP-binding</keyword>
<protein>
    <recommendedName>
        <fullName evidence="2">adenylate kinase</fullName>
        <ecNumber evidence="2">2.7.4.3</ecNumber>
    </recommendedName>
</protein>
<dbReference type="CDD" id="cd01428">
    <property type="entry name" value="ADK"/>
    <property type="match status" value="1"/>
</dbReference>
<comment type="catalytic activity">
    <reaction evidence="10">
        <text>UMP + ATP = UDP + ADP</text>
        <dbReference type="Rhea" id="RHEA:24400"/>
        <dbReference type="ChEBI" id="CHEBI:30616"/>
        <dbReference type="ChEBI" id="CHEBI:57865"/>
        <dbReference type="ChEBI" id="CHEBI:58223"/>
        <dbReference type="ChEBI" id="CHEBI:456216"/>
        <dbReference type="EC" id="2.7.4.14"/>
    </reaction>
</comment>
<evidence type="ECO:0000313" key="13">
    <source>
        <dbReference type="Proteomes" id="UP000316621"/>
    </source>
</evidence>
<dbReference type="PROSITE" id="PS00113">
    <property type="entry name" value="ADENYLATE_KINASE"/>
    <property type="match status" value="1"/>
</dbReference>
<dbReference type="HAMAP" id="MF_00235">
    <property type="entry name" value="Adenylate_kinase_Adk"/>
    <property type="match status" value="1"/>
</dbReference>
<dbReference type="STRING" id="3469.A0A4Y7J1M1"/>
<dbReference type="OrthoDB" id="442176at2759"/>
<dbReference type="SUPFAM" id="SSF52540">
    <property type="entry name" value="P-loop containing nucleoside triphosphate hydrolases"/>
    <property type="match status" value="1"/>
</dbReference>
<dbReference type="PRINTS" id="PR00094">
    <property type="entry name" value="ADENYLTKNASE"/>
</dbReference>
<dbReference type="GO" id="GO:0005524">
    <property type="term" value="F:ATP binding"/>
    <property type="evidence" value="ECO:0007669"/>
    <property type="project" value="UniProtKB-KW"/>
</dbReference>
<keyword evidence="5" id="KW-0547">Nucleotide-binding</keyword>
<keyword evidence="6 11" id="KW-0418">Kinase</keyword>
<dbReference type="InterPro" id="IPR006266">
    <property type="entry name" value="UMP_CMP_kinase"/>
</dbReference>
<dbReference type="PANTHER" id="PTHR23359">
    <property type="entry name" value="NUCLEOTIDE KINASE"/>
    <property type="match status" value="1"/>
</dbReference>
<evidence type="ECO:0000256" key="6">
    <source>
        <dbReference type="ARBA" id="ARBA00022777"/>
    </source>
</evidence>
<evidence type="ECO:0000256" key="11">
    <source>
        <dbReference type="RuleBase" id="RU003330"/>
    </source>
</evidence>
<name>A0A4Y7J1M1_PAPSO</name>
<gene>
    <name evidence="12" type="ORF">C5167_012516</name>
</gene>
<evidence type="ECO:0000256" key="3">
    <source>
        <dbReference type="ARBA" id="ARBA00022490"/>
    </source>
</evidence>
<dbReference type="InterPro" id="IPR000850">
    <property type="entry name" value="Adenylat/UMP-CMP_kin"/>
</dbReference>
<keyword evidence="4 11" id="KW-0808">Transferase</keyword>
<dbReference type="GO" id="GO:0006221">
    <property type="term" value="P:pyrimidine nucleotide biosynthetic process"/>
    <property type="evidence" value="ECO:0007669"/>
    <property type="project" value="UniProtKB-KW"/>
</dbReference>
<dbReference type="Gramene" id="RZC53659">
    <property type="protein sequence ID" value="RZC53659"/>
    <property type="gene ID" value="C5167_012516"/>
</dbReference>
<accession>A0A4Y7J1M1</accession>
<evidence type="ECO:0000256" key="9">
    <source>
        <dbReference type="ARBA" id="ARBA00023242"/>
    </source>
</evidence>
<reference evidence="12 13" key="1">
    <citation type="journal article" date="2018" name="Science">
        <title>The opium poppy genome and morphinan production.</title>
        <authorList>
            <person name="Guo L."/>
            <person name="Winzer T."/>
            <person name="Yang X."/>
            <person name="Li Y."/>
            <person name="Ning Z."/>
            <person name="He Z."/>
            <person name="Teodor R."/>
            <person name="Lu Y."/>
            <person name="Bowser T.A."/>
            <person name="Graham I.A."/>
            <person name="Ye K."/>
        </authorList>
    </citation>
    <scope>NUCLEOTIDE SEQUENCE [LARGE SCALE GENOMIC DNA]</scope>
    <source>
        <strain evidence="13">cv. HN1</strain>
        <tissue evidence="12">Leaves</tissue>
    </source>
</reference>
<dbReference type="Pfam" id="PF00406">
    <property type="entry name" value="ADK"/>
    <property type="match status" value="1"/>
</dbReference>
<dbReference type="GO" id="GO:0004017">
    <property type="term" value="F:AMP kinase activity"/>
    <property type="evidence" value="ECO:0007669"/>
    <property type="project" value="UniProtKB-EC"/>
</dbReference>
<dbReference type="NCBIfam" id="TIGR01359">
    <property type="entry name" value="UMP_CMP_kin_fam"/>
    <property type="match status" value="1"/>
</dbReference>
<keyword evidence="3" id="KW-0963">Cytoplasm</keyword>
<evidence type="ECO:0000256" key="7">
    <source>
        <dbReference type="ARBA" id="ARBA00022840"/>
    </source>
</evidence>
<dbReference type="GO" id="GO:0006207">
    <property type="term" value="P:'de novo' pyrimidine nucleobase biosynthetic process"/>
    <property type="evidence" value="ECO:0007669"/>
    <property type="project" value="InterPro"/>
</dbReference>
<sequence>MATGSMKSKQEKRRSSLSDDELIIFVLGGPGSGKGTQCKMIAQRDDQFCHLSVGDLLRLEQESGSKHGTMIKNYIKEAKLVPSEIVVDLILQAMKRSGKKKFLIDGFPRNEENRVEFYSACQLKPKFVLYLSCSKEVMVQRLLCRQQGREDDNIETIRKRLKVFENSSLPVIEYYRSVGILQEINSEMPVEEVFKEIAQVF</sequence>
<organism evidence="12 13">
    <name type="scientific">Papaver somniferum</name>
    <name type="common">Opium poppy</name>
    <dbReference type="NCBI Taxonomy" id="3469"/>
    <lineage>
        <taxon>Eukaryota</taxon>
        <taxon>Viridiplantae</taxon>
        <taxon>Streptophyta</taxon>
        <taxon>Embryophyta</taxon>
        <taxon>Tracheophyta</taxon>
        <taxon>Spermatophyta</taxon>
        <taxon>Magnoliopsida</taxon>
        <taxon>Ranunculales</taxon>
        <taxon>Papaveraceae</taxon>
        <taxon>Papaveroideae</taxon>
        <taxon>Papaver</taxon>
    </lineage>
</organism>
<evidence type="ECO:0000256" key="5">
    <source>
        <dbReference type="ARBA" id="ARBA00022741"/>
    </source>
</evidence>
<dbReference type="EC" id="2.7.4.3" evidence="2"/>
<keyword evidence="9" id="KW-0539">Nucleus</keyword>
<dbReference type="AlphaFoldDB" id="A0A4Y7J1M1"/>
<evidence type="ECO:0000256" key="8">
    <source>
        <dbReference type="ARBA" id="ARBA00022975"/>
    </source>
</evidence>
<dbReference type="InterPro" id="IPR033690">
    <property type="entry name" value="Adenylat_kinase_CS"/>
</dbReference>
<proteinExistence type="inferred from homology"/>
<comment type="similarity">
    <text evidence="1 11">Belongs to the adenylate kinase family.</text>
</comment>
<keyword evidence="13" id="KW-1185">Reference proteome</keyword>
<evidence type="ECO:0000256" key="4">
    <source>
        <dbReference type="ARBA" id="ARBA00022679"/>
    </source>
</evidence>
<dbReference type="EMBL" id="CM010717">
    <property type="protein sequence ID" value="RZC53659.1"/>
    <property type="molecule type" value="Genomic_DNA"/>
</dbReference>
<evidence type="ECO:0000256" key="10">
    <source>
        <dbReference type="ARBA" id="ARBA00048116"/>
    </source>
</evidence>
<evidence type="ECO:0000313" key="12">
    <source>
        <dbReference type="EMBL" id="RZC53659.1"/>
    </source>
</evidence>
<dbReference type="Gene3D" id="3.40.50.300">
    <property type="entry name" value="P-loop containing nucleotide triphosphate hydrolases"/>
    <property type="match status" value="1"/>
</dbReference>
<keyword evidence="8" id="KW-0665">Pyrimidine biosynthesis</keyword>